<dbReference type="EMBL" id="JABBWG010000630">
    <property type="protein sequence ID" value="KAG1791123.1"/>
    <property type="molecule type" value="Genomic_DNA"/>
</dbReference>
<proteinExistence type="predicted"/>
<sequence length="98" mass="11208">MLNFIPPVYTAFRDFSWRVHSVSCQGSVRSQYGIRSDMHSIVSSEDGHWSQLIGPYNENHARFPSTTFQSNPQRPRIAHQSRTSRIDCAQEQVPLNCG</sequence>
<accession>A0A9P7JBE2</accession>
<protein>
    <submittedName>
        <fullName evidence="3">Uncharacterized protein</fullName>
    </submittedName>
</protein>
<evidence type="ECO:0000313" key="4">
    <source>
        <dbReference type="Proteomes" id="UP000807769"/>
    </source>
</evidence>
<dbReference type="Proteomes" id="UP000807769">
    <property type="component" value="Unassembled WGS sequence"/>
</dbReference>
<keyword evidence="4" id="KW-1185">Reference proteome</keyword>
<organism evidence="3 4">
    <name type="scientific">Suillus subaureus</name>
    <dbReference type="NCBI Taxonomy" id="48587"/>
    <lineage>
        <taxon>Eukaryota</taxon>
        <taxon>Fungi</taxon>
        <taxon>Dikarya</taxon>
        <taxon>Basidiomycota</taxon>
        <taxon>Agaricomycotina</taxon>
        <taxon>Agaricomycetes</taxon>
        <taxon>Agaricomycetidae</taxon>
        <taxon>Boletales</taxon>
        <taxon>Suillineae</taxon>
        <taxon>Suillaceae</taxon>
        <taxon>Suillus</taxon>
    </lineage>
</organism>
<name>A0A9P7JBE2_9AGAM</name>
<dbReference type="AlphaFoldDB" id="A0A9P7JBE2"/>
<dbReference type="RefSeq" id="XP_041190748.1">
    <property type="nucleotide sequence ID" value="XM_041343261.1"/>
</dbReference>
<dbReference type="EMBL" id="JABBWG010000026">
    <property type="protein sequence ID" value="KAG1812603.1"/>
    <property type="molecule type" value="Genomic_DNA"/>
</dbReference>
<evidence type="ECO:0000256" key="1">
    <source>
        <dbReference type="SAM" id="MobiDB-lite"/>
    </source>
</evidence>
<feature type="region of interest" description="Disordered" evidence="1">
    <location>
        <begin position="66"/>
        <end position="85"/>
    </location>
</feature>
<evidence type="ECO:0000313" key="2">
    <source>
        <dbReference type="EMBL" id="KAG1791123.1"/>
    </source>
</evidence>
<reference evidence="3" key="1">
    <citation type="journal article" date="2020" name="New Phytol.">
        <title>Comparative genomics reveals dynamic genome evolution in host specialist ectomycorrhizal fungi.</title>
        <authorList>
            <person name="Lofgren L.A."/>
            <person name="Nguyen N.H."/>
            <person name="Vilgalys R."/>
            <person name="Ruytinx J."/>
            <person name="Liao H.L."/>
            <person name="Branco S."/>
            <person name="Kuo A."/>
            <person name="LaButti K."/>
            <person name="Lipzen A."/>
            <person name="Andreopoulos W."/>
            <person name="Pangilinan J."/>
            <person name="Riley R."/>
            <person name="Hundley H."/>
            <person name="Na H."/>
            <person name="Barry K."/>
            <person name="Grigoriev I.V."/>
            <person name="Stajich J.E."/>
            <person name="Kennedy P.G."/>
        </authorList>
    </citation>
    <scope>NUCLEOTIDE SEQUENCE</scope>
    <source>
        <strain evidence="3">MN1</strain>
    </source>
</reference>
<evidence type="ECO:0000313" key="3">
    <source>
        <dbReference type="EMBL" id="KAG1812603.1"/>
    </source>
</evidence>
<dbReference type="GeneID" id="64637277"/>
<gene>
    <name evidence="3" type="ORF">BJ212DRAFT_459613</name>
    <name evidence="2" type="ORF">BJ212DRAFT_949997</name>
</gene>
<comment type="caution">
    <text evidence="3">The sequence shown here is derived from an EMBL/GenBank/DDBJ whole genome shotgun (WGS) entry which is preliminary data.</text>
</comment>